<gene>
    <name evidence="1" type="ORF">OF850_18425</name>
</gene>
<comment type="caution">
    <text evidence="1">The sequence shown here is derived from an EMBL/GenBank/DDBJ whole genome shotgun (WGS) entry which is preliminary data.</text>
</comment>
<sequence length="110" mass="11868">MALTKSYHDAVIDRARRDPAFRAALLEEAAQNLLDGELEIARSQLRKCAHALATFDVLAATTNIPKPSLMRMLGPSGNPRAENLLAILRALQSHAGVALQVSSRQLEPAA</sequence>
<name>A0ABT3NZM3_9PROT</name>
<evidence type="ECO:0000313" key="2">
    <source>
        <dbReference type="Proteomes" id="UP001526430"/>
    </source>
</evidence>
<proteinExistence type="predicted"/>
<keyword evidence="2" id="KW-1185">Reference proteome</keyword>
<organism evidence="1 2">
    <name type="scientific">Sabulicella glaciei</name>
    <dbReference type="NCBI Taxonomy" id="2984948"/>
    <lineage>
        <taxon>Bacteria</taxon>
        <taxon>Pseudomonadati</taxon>
        <taxon>Pseudomonadota</taxon>
        <taxon>Alphaproteobacteria</taxon>
        <taxon>Acetobacterales</taxon>
        <taxon>Acetobacteraceae</taxon>
        <taxon>Sabulicella</taxon>
    </lineage>
</organism>
<dbReference type="RefSeq" id="WP_301591812.1">
    <property type="nucleotide sequence ID" value="NZ_JAPFQI010000018.1"/>
</dbReference>
<protein>
    <submittedName>
        <fullName evidence="1">Transcriptional regulator</fullName>
    </submittedName>
</protein>
<evidence type="ECO:0000313" key="1">
    <source>
        <dbReference type="EMBL" id="MCW8087606.1"/>
    </source>
</evidence>
<dbReference type="Proteomes" id="UP001526430">
    <property type="component" value="Unassembled WGS sequence"/>
</dbReference>
<dbReference type="EMBL" id="JAPFQI010000018">
    <property type="protein sequence ID" value="MCW8087606.1"/>
    <property type="molecule type" value="Genomic_DNA"/>
</dbReference>
<accession>A0ABT3NZM3</accession>
<reference evidence="1 2" key="1">
    <citation type="submission" date="2022-10" db="EMBL/GenBank/DDBJ databases">
        <title>Roseococcus glaciei nov., sp. nov., isolated from glacier.</title>
        <authorList>
            <person name="Liu Q."/>
            <person name="Xin Y.-H."/>
        </authorList>
    </citation>
    <scope>NUCLEOTIDE SEQUENCE [LARGE SCALE GENOMIC DNA]</scope>
    <source>
        <strain evidence="1 2">MDT2-1-1</strain>
    </source>
</reference>